<evidence type="ECO:0000313" key="1">
    <source>
        <dbReference type="EMBL" id="BDE06376.1"/>
    </source>
</evidence>
<name>A0AAN1XVW8_UNVUL</name>
<sequence>MTMISLSDPAWENYTDCYGSGLRVAECLRALAADPFQTGEAGDGSVWSQLWSRLAHDGDVYLAAYAAVPHLVQIGAGIVADEHAAIPLDYLHLPAWVEIVRLTTDEAPELPDELAAAYHDAIGALDDLAIGYALRSSDIDVARVASAALLVARGDAARAEVVLDWDDDDIAQAQQYLVDGPAFGMN</sequence>
<dbReference type="KEGG" id="vab:WPS_16520"/>
<keyword evidence="2" id="KW-1185">Reference proteome</keyword>
<evidence type="ECO:0000313" key="2">
    <source>
        <dbReference type="Proteomes" id="UP001317532"/>
    </source>
</evidence>
<dbReference type="AlphaFoldDB" id="A0AAN1XVW8"/>
<reference evidence="1 2" key="1">
    <citation type="journal article" date="2022" name="ISME Commun">
        <title>Vulcanimicrobium alpinus gen. nov. sp. nov., the first cultivated representative of the candidate phylum 'Eremiobacterota', is a metabolically versatile aerobic anoxygenic phototroph.</title>
        <authorList>
            <person name="Yabe S."/>
            <person name="Muto K."/>
            <person name="Abe K."/>
            <person name="Yokota A."/>
            <person name="Staudigel H."/>
            <person name="Tebo B.M."/>
        </authorList>
    </citation>
    <scope>NUCLEOTIDE SEQUENCE [LARGE SCALE GENOMIC DNA]</scope>
    <source>
        <strain evidence="1 2">WC8-2</strain>
    </source>
</reference>
<dbReference type="EMBL" id="AP025523">
    <property type="protein sequence ID" value="BDE06376.1"/>
    <property type="molecule type" value="Genomic_DNA"/>
</dbReference>
<accession>A0AAN1XVW8</accession>
<organism evidence="1 2">
    <name type="scientific">Vulcanimicrobium alpinum</name>
    <dbReference type="NCBI Taxonomy" id="3016050"/>
    <lineage>
        <taxon>Bacteria</taxon>
        <taxon>Bacillati</taxon>
        <taxon>Vulcanimicrobiota</taxon>
        <taxon>Vulcanimicrobiia</taxon>
        <taxon>Vulcanimicrobiales</taxon>
        <taxon>Vulcanimicrobiaceae</taxon>
        <taxon>Vulcanimicrobium</taxon>
    </lineage>
</organism>
<dbReference type="RefSeq" id="WP_317997340.1">
    <property type="nucleotide sequence ID" value="NZ_AP025523.1"/>
</dbReference>
<protein>
    <submittedName>
        <fullName evidence="1">Uncharacterized protein</fullName>
    </submittedName>
</protein>
<proteinExistence type="predicted"/>
<gene>
    <name evidence="1" type="ORF">WPS_16520</name>
</gene>
<dbReference type="Proteomes" id="UP001317532">
    <property type="component" value="Chromosome"/>
</dbReference>